<reference evidence="2" key="1">
    <citation type="journal article" date="2021" name="Nat. Commun.">
        <title>Genomic analyses provide insights into spinach domestication and the genetic basis of agronomic traits.</title>
        <authorList>
            <person name="Cai X."/>
            <person name="Sun X."/>
            <person name="Xu C."/>
            <person name="Sun H."/>
            <person name="Wang X."/>
            <person name="Ge C."/>
            <person name="Zhang Z."/>
            <person name="Wang Q."/>
            <person name="Fei Z."/>
            <person name="Jiao C."/>
            <person name="Wang Q."/>
        </authorList>
    </citation>
    <scope>NUCLEOTIDE SEQUENCE [LARGE SCALE GENOMIC DNA]</scope>
    <source>
        <strain evidence="2">cv. Varoflay</strain>
    </source>
</reference>
<dbReference type="RefSeq" id="XP_056690937.1">
    <property type="nucleotide sequence ID" value="XM_056834959.1"/>
</dbReference>
<gene>
    <name evidence="3" type="primary">LOC110775006</name>
</gene>
<dbReference type="Pfam" id="PF05291">
    <property type="entry name" value="Bystin"/>
    <property type="match status" value="1"/>
</dbReference>
<proteinExistence type="inferred from homology"/>
<dbReference type="Proteomes" id="UP000813463">
    <property type="component" value="Chromosome 1"/>
</dbReference>
<keyword evidence="2" id="KW-1185">Reference proteome</keyword>
<dbReference type="InterPro" id="IPR007955">
    <property type="entry name" value="Bystin"/>
</dbReference>
<evidence type="ECO:0000313" key="3">
    <source>
        <dbReference type="RefSeq" id="XP_056690937.1"/>
    </source>
</evidence>
<accession>A0ABM3R5N8</accession>
<organism evidence="2 3">
    <name type="scientific">Spinacia oleracea</name>
    <name type="common">Spinach</name>
    <dbReference type="NCBI Taxonomy" id="3562"/>
    <lineage>
        <taxon>Eukaryota</taxon>
        <taxon>Viridiplantae</taxon>
        <taxon>Streptophyta</taxon>
        <taxon>Embryophyta</taxon>
        <taxon>Tracheophyta</taxon>
        <taxon>Spermatophyta</taxon>
        <taxon>Magnoliopsida</taxon>
        <taxon>eudicotyledons</taxon>
        <taxon>Gunneridae</taxon>
        <taxon>Pentapetalae</taxon>
        <taxon>Caryophyllales</taxon>
        <taxon>Chenopodiaceae</taxon>
        <taxon>Chenopodioideae</taxon>
        <taxon>Anserineae</taxon>
        <taxon>Spinacia</taxon>
    </lineage>
</organism>
<evidence type="ECO:0000313" key="2">
    <source>
        <dbReference type="Proteomes" id="UP000813463"/>
    </source>
</evidence>
<dbReference type="GeneID" id="110775006"/>
<comment type="similarity">
    <text evidence="1">Belongs to the bystin family.</text>
</comment>
<name>A0ABM3R5N8_SPIOL</name>
<reference evidence="3" key="2">
    <citation type="submission" date="2025-08" db="UniProtKB">
        <authorList>
            <consortium name="RefSeq"/>
        </authorList>
    </citation>
    <scope>IDENTIFICATION</scope>
    <source>
        <tissue evidence="3">Leaf</tissue>
    </source>
</reference>
<dbReference type="PANTHER" id="PTHR12821:SF0">
    <property type="entry name" value="BYSTIN"/>
    <property type="match status" value="1"/>
</dbReference>
<dbReference type="PANTHER" id="PTHR12821">
    <property type="entry name" value="BYSTIN"/>
    <property type="match status" value="1"/>
</dbReference>
<evidence type="ECO:0000256" key="1">
    <source>
        <dbReference type="ARBA" id="ARBA00007114"/>
    </source>
</evidence>
<protein>
    <submittedName>
        <fullName evidence="3">Bystin</fullName>
    </submittedName>
</protein>
<sequence length="109" mass="12692">MSIPPDHSSSCHQYGATTNCYYPIFIIKIFIEKKYALPYRVLDALVAHFMRFVEDSKVMPVIWHQTLLAFVQRFSQLQGRGPSRKRSWMKFETSGLLTSTIVNYPQCNN</sequence>